<dbReference type="Pfam" id="PF03773">
    <property type="entry name" value="ArsP_1"/>
    <property type="match status" value="1"/>
</dbReference>
<feature type="transmembrane region" description="Helical" evidence="7">
    <location>
        <begin position="332"/>
        <end position="358"/>
    </location>
</feature>
<evidence type="ECO:0000256" key="5">
    <source>
        <dbReference type="ARBA" id="ARBA00022989"/>
    </source>
</evidence>
<dbReference type="AlphaFoldDB" id="A0A919XUU4"/>
<accession>A0A919XUU4</accession>
<comment type="subcellular location">
    <subcellularLocation>
        <location evidence="1">Cell membrane</location>
        <topology evidence="1">Multi-pass membrane protein</topology>
    </subcellularLocation>
</comment>
<evidence type="ECO:0000256" key="6">
    <source>
        <dbReference type="ARBA" id="ARBA00023136"/>
    </source>
</evidence>
<evidence type="ECO:0000256" key="3">
    <source>
        <dbReference type="ARBA" id="ARBA00022475"/>
    </source>
</evidence>
<comment type="similarity">
    <text evidence="2">Belongs to the UPF0718 family.</text>
</comment>
<feature type="transmembrane region" description="Helical" evidence="7">
    <location>
        <begin position="154"/>
        <end position="176"/>
    </location>
</feature>
<feature type="transmembrane region" description="Helical" evidence="7">
    <location>
        <begin position="121"/>
        <end position="142"/>
    </location>
</feature>
<dbReference type="InterPro" id="IPR005524">
    <property type="entry name" value="DUF318"/>
</dbReference>
<keyword evidence="6 7" id="KW-0472">Membrane</keyword>
<dbReference type="PANTHER" id="PTHR43299:SF1">
    <property type="entry name" value="UPF0718 PROTEIN YRAQ"/>
    <property type="match status" value="1"/>
</dbReference>
<dbReference type="Proteomes" id="UP000681162">
    <property type="component" value="Unassembled WGS sequence"/>
</dbReference>
<keyword evidence="4 7" id="KW-0812">Transmembrane</keyword>
<dbReference type="PANTHER" id="PTHR43299">
    <property type="entry name" value="UPF0718 PROTEIN YRAQ"/>
    <property type="match status" value="1"/>
</dbReference>
<keyword evidence="3" id="KW-1003">Cell membrane</keyword>
<reference evidence="8 9" key="1">
    <citation type="submission" date="2021-03" db="EMBL/GenBank/DDBJ databases">
        <title>Antimicrobial resistance genes in bacteria isolated from Japanese honey, and their potential for conferring macrolide and lincosamide resistance in the American foulbrood pathogen Paenibacillus larvae.</title>
        <authorList>
            <person name="Okamoto M."/>
            <person name="Kumagai M."/>
            <person name="Kanamori H."/>
            <person name="Takamatsu D."/>
        </authorList>
    </citation>
    <scope>NUCLEOTIDE SEQUENCE [LARGE SCALE GENOMIC DNA]</scope>
    <source>
        <strain evidence="8 9">J41TS12</strain>
    </source>
</reference>
<dbReference type="GO" id="GO:0005886">
    <property type="term" value="C:plasma membrane"/>
    <property type="evidence" value="ECO:0007669"/>
    <property type="project" value="UniProtKB-SubCell"/>
</dbReference>
<evidence type="ECO:0000256" key="7">
    <source>
        <dbReference type="SAM" id="Phobius"/>
    </source>
</evidence>
<organism evidence="8 9">
    <name type="scientific">Paenibacillus antibioticophila</name>
    <dbReference type="NCBI Taxonomy" id="1274374"/>
    <lineage>
        <taxon>Bacteria</taxon>
        <taxon>Bacillati</taxon>
        <taxon>Bacillota</taxon>
        <taxon>Bacilli</taxon>
        <taxon>Bacillales</taxon>
        <taxon>Paenibacillaceae</taxon>
        <taxon>Paenibacillus</taxon>
    </lineage>
</organism>
<evidence type="ECO:0000256" key="1">
    <source>
        <dbReference type="ARBA" id="ARBA00004651"/>
    </source>
</evidence>
<evidence type="ECO:0000256" key="4">
    <source>
        <dbReference type="ARBA" id="ARBA00022692"/>
    </source>
</evidence>
<feature type="transmembrane region" description="Helical" evidence="7">
    <location>
        <begin position="239"/>
        <end position="261"/>
    </location>
</feature>
<evidence type="ECO:0000256" key="2">
    <source>
        <dbReference type="ARBA" id="ARBA00006386"/>
    </source>
</evidence>
<protein>
    <submittedName>
        <fullName evidence="8">Permease</fullName>
    </submittedName>
</protein>
<evidence type="ECO:0000313" key="8">
    <source>
        <dbReference type="EMBL" id="GIO39424.1"/>
    </source>
</evidence>
<name>A0A919XUU4_9BACL</name>
<dbReference type="RefSeq" id="WP_212942674.1">
    <property type="nucleotide sequence ID" value="NZ_BORR01000021.1"/>
</dbReference>
<sequence>MAVKPHVQPSQPTGKDNLKTAALIAIFLIIAIAGLTYVKWWPYYNKAIHAALTRSIGASILNPDTTASPSWGLAIGYATAYFKSVWKAALLGILLGSLVQVLLPSKWLYRVLGRSSFRSTLLGGTASLPGMMCSCCAAPVAAGFRRRNVSVGAALAFWIGNPVLNPATLIFMTFVLSWKFTLLRVVFGLILTFGVSHLANRIADRKDSGPAPEAAVAAADAIGQDEESRPFLLRWLKSLGFMILNVVPAYLISVLLLGAFQNKLFPVSLGSGIIAIIVFAVVGALFVIPTAAEIPIIQSFTAMGLGMGPAAALLLTLPAISLPSLLMLTRSFSRATLLFVLGSVVLIGIVGGLAGSILL</sequence>
<gene>
    <name evidence="8" type="ORF">J41TS12_42850</name>
</gene>
<proteinExistence type="inferred from homology"/>
<keyword evidence="5 7" id="KW-1133">Transmembrane helix</keyword>
<keyword evidence="9" id="KW-1185">Reference proteome</keyword>
<feature type="transmembrane region" description="Helical" evidence="7">
    <location>
        <begin position="182"/>
        <end position="199"/>
    </location>
</feature>
<comment type="caution">
    <text evidence="8">The sequence shown here is derived from an EMBL/GenBank/DDBJ whole genome shotgun (WGS) entry which is preliminary data.</text>
</comment>
<feature type="transmembrane region" description="Helical" evidence="7">
    <location>
        <begin position="20"/>
        <end position="38"/>
    </location>
</feature>
<feature type="transmembrane region" description="Helical" evidence="7">
    <location>
        <begin position="267"/>
        <end position="288"/>
    </location>
</feature>
<feature type="transmembrane region" description="Helical" evidence="7">
    <location>
        <begin position="88"/>
        <end position="109"/>
    </location>
</feature>
<evidence type="ECO:0000313" key="9">
    <source>
        <dbReference type="Proteomes" id="UP000681162"/>
    </source>
</evidence>
<feature type="transmembrane region" description="Helical" evidence="7">
    <location>
        <begin position="300"/>
        <end position="320"/>
    </location>
</feature>
<dbReference type="EMBL" id="BORR01000021">
    <property type="protein sequence ID" value="GIO39424.1"/>
    <property type="molecule type" value="Genomic_DNA"/>
</dbReference>